<keyword evidence="6" id="KW-0964">Secreted</keyword>
<evidence type="ECO:0000259" key="13">
    <source>
        <dbReference type="Pfam" id="PF08451"/>
    </source>
</evidence>
<dbReference type="Pfam" id="PF08451">
    <property type="entry name" value="A_deaminase_N"/>
    <property type="match status" value="1"/>
</dbReference>
<dbReference type="AlphaFoldDB" id="A0A1J1HN28"/>
<feature type="domain" description="Adenosine/AMP deaminase N-terminal" evidence="13">
    <location>
        <begin position="22"/>
        <end position="105"/>
    </location>
</feature>
<evidence type="ECO:0000256" key="1">
    <source>
        <dbReference type="ARBA" id="ARBA00001947"/>
    </source>
</evidence>
<keyword evidence="8 11" id="KW-0732">Signal</keyword>
<keyword evidence="15" id="KW-1185">Reference proteome</keyword>
<evidence type="ECO:0000256" key="6">
    <source>
        <dbReference type="ARBA" id="ARBA00022525"/>
    </source>
</evidence>
<comment type="similarity">
    <text evidence="3">Belongs to the metallo-dependent hydrolases superfamily. Adenosine and AMP deaminases family. ADGF subfamily.</text>
</comment>
<dbReference type="InterPro" id="IPR013659">
    <property type="entry name" value="A_deaminase_N"/>
</dbReference>
<evidence type="ECO:0000256" key="5">
    <source>
        <dbReference type="ARBA" id="ARBA00018099"/>
    </source>
</evidence>
<evidence type="ECO:0000256" key="9">
    <source>
        <dbReference type="ARBA" id="ARBA00022801"/>
    </source>
</evidence>
<dbReference type="GO" id="GO:0004000">
    <property type="term" value="F:adenosine deaminase activity"/>
    <property type="evidence" value="ECO:0007669"/>
    <property type="project" value="InterPro"/>
</dbReference>
<feature type="domain" description="Adenosine deaminase" evidence="12">
    <location>
        <begin position="218"/>
        <end position="510"/>
    </location>
</feature>
<dbReference type="InterPro" id="IPR032466">
    <property type="entry name" value="Metal_Hydrolase"/>
</dbReference>
<protein>
    <recommendedName>
        <fullName evidence="5">Adenosine deaminase</fullName>
        <ecNumber evidence="4">3.5.4.4</ecNumber>
    </recommendedName>
</protein>
<dbReference type="Proteomes" id="UP000183832">
    <property type="component" value="Unassembled WGS sequence"/>
</dbReference>
<dbReference type="OrthoDB" id="7202371at2759"/>
<dbReference type="FunFam" id="3.20.20.140:FF:000017">
    <property type="entry name" value="Adenosine deaminase 2"/>
    <property type="match status" value="1"/>
</dbReference>
<gene>
    <name evidence="14" type="ORF">CLUMA_CG002502</name>
</gene>
<name>A0A1J1HN28_9DIPT</name>
<keyword evidence="7" id="KW-0479">Metal-binding</keyword>
<dbReference type="GO" id="GO:0046872">
    <property type="term" value="F:metal ion binding"/>
    <property type="evidence" value="ECO:0007669"/>
    <property type="project" value="UniProtKB-KW"/>
</dbReference>
<dbReference type="EMBL" id="CVRI01000010">
    <property type="protein sequence ID" value="CRK88796.1"/>
    <property type="molecule type" value="Genomic_DNA"/>
</dbReference>
<evidence type="ECO:0000313" key="14">
    <source>
        <dbReference type="EMBL" id="CRK88796.1"/>
    </source>
</evidence>
<dbReference type="SUPFAM" id="SSF51556">
    <property type="entry name" value="Metallo-dependent hydrolases"/>
    <property type="match status" value="1"/>
</dbReference>
<evidence type="ECO:0000256" key="2">
    <source>
        <dbReference type="ARBA" id="ARBA00004613"/>
    </source>
</evidence>
<dbReference type="GO" id="GO:0005615">
    <property type="term" value="C:extracellular space"/>
    <property type="evidence" value="ECO:0007669"/>
    <property type="project" value="InterPro"/>
</dbReference>
<dbReference type="InterPro" id="IPR006331">
    <property type="entry name" value="ADGF"/>
</dbReference>
<evidence type="ECO:0000256" key="4">
    <source>
        <dbReference type="ARBA" id="ARBA00012784"/>
    </source>
</evidence>
<dbReference type="PANTHER" id="PTHR11409">
    <property type="entry name" value="ADENOSINE DEAMINASE"/>
    <property type="match status" value="1"/>
</dbReference>
<dbReference type="NCBIfam" id="TIGR01431">
    <property type="entry name" value="adm_rel"/>
    <property type="match status" value="1"/>
</dbReference>
<comment type="catalytic activity">
    <reaction evidence="10">
        <text>adenosine + H2O + H(+) = inosine + NH4(+)</text>
        <dbReference type="Rhea" id="RHEA:24408"/>
        <dbReference type="ChEBI" id="CHEBI:15377"/>
        <dbReference type="ChEBI" id="CHEBI:15378"/>
        <dbReference type="ChEBI" id="CHEBI:16335"/>
        <dbReference type="ChEBI" id="CHEBI:17596"/>
        <dbReference type="ChEBI" id="CHEBI:28938"/>
        <dbReference type="EC" id="3.5.4.4"/>
    </reaction>
</comment>
<comment type="subcellular location">
    <subcellularLocation>
        <location evidence="2">Secreted</location>
    </subcellularLocation>
</comment>
<dbReference type="GO" id="GO:0046103">
    <property type="term" value="P:inosine biosynthetic process"/>
    <property type="evidence" value="ECO:0007669"/>
    <property type="project" value="TreeGrafter"/>
</dbReference>
<feature type="chain" id="PRO_5012701234" description="Adenosine deaminase" evidence="11">
    <location>
        <begin position="23"/>
        <end position="530"/>
    </location>
</feature>
<dbReference type="GO" id="GO:0006154">
    <property type="term" value="P:adenosine catabolic process"/>
    <property type="evidence" value="ECO:0007669"/>
    <property type="project" value="InterPro"/>
</dbReference>
<accession>A0A1J1HN28</accession>
<comment type="cofactor">
    <cofactor evidence="1">
        <name>Zn(2+)</name>
        <dbReference type="ChEBI" id="CHEBI:29105"/>
    </cofactor>
</comment>
<sequence>MKMFSKCLSMLIFLTFVKLIAATSLFRDELTYQEVRNNIFAAEESMRTGGNVYLNPKETKADAILLKLKNETIRRGIFESRSYLPSMHFFKAKSLIEQDPIFDILKKAPKGGVLHLHNSAAVSSEWVIKNLTYRDDMRLCTTKDGLKIFNVMYDAFNLHFIYYLHLKINNFYRDLHKLCADEPVSISATRTKAENIEEFDKNLEKLINLYTTQPEVDYPDANAVWTRFQNMFTTIRGILDYAPTYKAFHWRLLEEHYEDNVMYVELRASLCPIVDENGKTLNSEDVVEILFGIVEGFKKQHENFLGMKIIQAIHRSFNRSKIEEKMDKFVELQRKFPNFIIGFDLVGQEDLGVPLISFIEKLKDISQNGRFFFHAGETNFFNTEADVNILDAILMNTKRIGHGFSLFKHPVLWSAIKEKEIAVEINPISNQVLHLVQDLRNHPASFYVSENIPIVIGNDDPGFWNAKGVSFDYYYAFMDFTPADEGLQVLKQLAWNSLKYSAMTPKEKKNAAVVFKAEFDDFVDYILTKE</sequence>
<dbReference type="CDD" id="cd01321">
    <property type="entry name" value="ADGF"/>
    <property type="match status" value="1"/>
</dbReference>
<evidence type="ECO:0000256" key="10">
    <source>
        <dbReference type="ARBA" id="ARBA00047764"/>
    </source>
</evidence>
<organism evidence="14 15">
    <name type="scientific">Clunio marinus</name>
    <dbReference type="NCBI Taxonomy" id="568069"/>
    <lineage>
        <taxon>Eukaryota</taxon>
        <taxon>Metazoa</taxon>
        <taxon>Ecdysozoa</taxon>
        <taxon>Arthropoda</taxon>
        <taxon>Hexapoda</taxon>
        <taxon>Insecta</taxon>
        <taxon>Pterygota</taxon>
        <taxon>Neoptera</taxon>
        <taxon>Endopterygota</taxon>
        <taxon>Diptera</taxon>
        <taxon>Nematocera</taxon>
        <taxon>Chironomoidea</taxon>
        <taxon>Chironomidae</taxon>
        <taxon>Clunio</taxon>
    </lineage>
</organism>
<dbReference type="Gene3D" id="3.20.20.140">
    <property type="entry name" value="Metal-dependent hydrolases"/>
    <property type="match status" value="1"/>
</dbReference>
<evidence type="ECO:0000256" key="11">
    <source>
        <dbReference type="SAM" id="SignalP"/>
    </source>
</evidence>
<dbReference type="STRING" id="568069.A0A1J1HN28"/>
<dbReference type="InterPro" id="IPR006330">
    <property type="entry name" value="Ado/ade_deaminase"/>
</dbReference>
<dbReference type="InterPro" id="IPR001365">
    <property type="entry name" value="A_deaminase_dom"/>
</dbReference>
<evidence type="ECO:0000313" key="15">
    <source>
        <dbReference type="Proteomes" id="UP000183832"/>
    </source>
</evidence>
<reference evidence="14 15" key="1">
    <citation type="submission" date="2015-04" db="EMBL/GenBank/DDBJ databases">
        <authorList>
            <person name="Syromyatnikov M.Y."/>
            <person name="Popov V.N."/>
        </authorList>
    </citation>
    <scope>NUCLEOTIDE SEQUENCE [LARGE SCALE GENOMIC DNA]</scope>
</reference>
<proteinExistence type="inferred from homology"/>
<keyword evidence="9" id="KW-0378">Hydrolase</keyword>
<feature type="signal peptide" evidence="11">
    <location>
        <begin position="1"/>
        <end position="22"/>
    </location>
</feature>
<evidence type="ECO:0000256" key="7">
    <source>
        <dbReference type="ARBA" id="ARBA00022723"/>
    </source>
</evidence>
<evidence type="ECO:0000259" key="12">
    <source>
        <dbReference type="Pfam" id="PF00962"/>
    </source>
</evidence>
<evidence type="ECO:0000256" key="8">
    <source>
        <dbReference type="ARBA" id="ARBA00022729"/>
    </source>
</evidence>
<dbReference type="Pfam" id="PF00962">
    <property type="entry name" value="A_deaminase"/>
    <property type="match status" value="1"/>
</dbReference>
<dbReference type="EC" id="3.5.4.4" evidence="4"/>
<evidence type="ECO:0000256" key="3">
    <source>
        <dbReference type="ARBA" id="ARBA00006083"/>
    </source>
</evidence>
<dbReference type="PANTHER" id="PTHR11409:SF39">
    <property type="entry name" value="ADENOSINE DEAMINASE 2"/>
    <property type="match status" value="1"/>
</dbReference>